<dbReference type="InterPro" id="IPR001789">
    <property type="entry name" value="Sig_transdc_resp-reg_receiver"/>
</dbReference>
<name>A0A0F3NYG9_ORITS</name>
<keyword evidence="2" id="KW-0472">Membrane</keyword>
<dbReference type="Proteomes" id="UP000033671">
    <property type="component" value="Unassembled WGS sequence"/>
</dbReference>
<proteinExistence type="predicted"/>
<dbReference type="SUPFAM" id="SSF52172">
    <property type="entry name" value="CheY-like"/>
    <property type="match status" value="1"/>
</dbReference>
<gene>
    <name evidence="4" type="ORF">OTSTA716_1847</name>
</gene>
<dbReference type="Gene3D" id="3.40.50.2300">
    <property type="match status" value="1"/>
</dbReference>
<evidence type="ECO:0000313" key="4">
    <source>
        <dbReference type="EMBL" id="KJV72737.1"/>
    </source>
</evidence>
<dbReference type="AlphaFoldDB" id="A0A0F3NYG9"/>
<protein>
    <submittedName>
        <fullName evidence="4">Response regulator</fullName>
    </submittedName>
</protein>
<evidence type="ECO:0000256" key="2">
    <source>
        <dbReference type="SAM" id="Phobius"/>
    </source>
</evidence>
<keyword evidence="2" id="KW-0812">Transmembrane</keyword>
<comment type="caution">
    <text evidence="4">The sequence shown here is derived from an EMBL/GenBank/DDBJ whole genome shotgun (WGS) entry which is preliminary data.</text>
</comment>
<dbReference type="GO" id="GO:0000160">
    <property type="term" value="P:phosphorelay signal transduction system"/>
    <property type="evidence" value="ECO:0007669"/>
    <property type="project" value="InterPro"/>
</dbReference>
<organism evidence="4 5">
    <name type="scientific">Orientia tsutsugamushi str. TA716</name>
    <dbReference type="NCBI Taxonomy" id="1359175"/>
    <lineage>
        <taxon>Bacteria</taxon>
        <taxon>Pseudomonadati</taxon>
        <taxon>Pseudomonadota</taxon>
        <taxon>Alphaproteobacteria</taxon>
        <taxon>Rickettsiales</taxon>
        <taxon>Rickettsiaceae</taxon>
        <taxon>Rickettsieae</taxon>
        <taxon>Orientia</taxon>
    </lineage>
</organism>
<keyword evidence="2" id="KW-1133">Transmembrane helix</keyword>
<feature type="domain" description="Response regulatory" evidence="3">
    <location>
        <begin position="1"/>
        <end position="68"/>
    </location>
</feature>
<dbReference type="InterPro" id="IPR011006">
    <property type="entry name" value="CheY-like_superfamily"/>
</dbReference>
<evidence type="ECO:0000313" key="5">
    <source>
        <dbReference type="Proteomes" id="UP000033671"/>
    </source>
</evidence>
<dbReference type="PROSITE" id="PS50110">
    <property type="entry name" value="RESPONSE_REGULATORY"/>
    <property type="match status" value="1"/>
</dbReference>
<feature type="transmembrane region" description="Helical" evidence="2">
    <location>
        <begin position="72"/>
        <end position="91"/>
    </location>
</feature>
<dbReference type="EMBL" id="LAOA01000098">
    <property type="protein sequence ID" value="KJV72737.1"/>
    <property type="molecule type" value="Genomic_DNA"/>
</dbReference>
<comment type="caution">
    <text evidence="1">Lacks conserved residue(s) required for the propagation of feature annotation.</text>
</comment>
<sequence>MVMPEKTGEQVVHEIYTVTKMYGIPIIIISGYSQTYETKNLLYSMGVVAFIEKPYTYNELRNVINHYLKQTIIPFLILIFLRLHSSFMLAIRVQIGFLKSIYYIPFMFKMI</sequence>
<accession>A0A0F3NYG9</accession>
<evidence type="ECO:0000256" key="1">
    <source>
        <dbReference type="PROSITE-ProRule" id="PRU00169"/>
    </source>
</evidence>
<evidence type="ECO:0000259" key="3">
    <source>
        <dbReference type="PROSITE" id="PS50110"/>
    </source>
</evidence>
<dbReference type="PATRIC" id="fig|1359175.3.peg.3126"/>
<reference evidence="4 5" key="1">
    <citation type="submission" date="2015-01" db="EMBL/GenBank/DDBJ databases">
        <title>Genome Sequencing of Rickettsiales.</title>
        <authorList>
            <person name="Daugherty S.C."/>
            <person name="Su Q."/>
            <person name="Abolude K."/>
            <person name="Beier-Sexton M."/>
            <person name="Carlyon J.A."/>
            <person name="Carter R."/>
            <person name="Day N.P."/>
            <person name="Dumler S.J."/>
            <person name="Dyachenko V."/>
            <person name="Godinez A."/>
            <person name="Kurtti T.J."/>
            <person name="Lichay M."/>
            <person name="Mullins K.E."/>
            <person name="Ott S."/>
            <person name="Pappas-Brown V."/>
            <person name="Paris D.H."/>
            <person name="Patel P."/>
            <person name="Richards A.L."/>
            <person name="Sadzewicz L."/>
            <person name="Sears K."/>
            <person name="Seidman D."/>
            <person name="Sengamalay N."/>
            <person name="Stenos J."/>
            <person name="Tallon L.J."/>
            <person name="Vincent G."/>
            <person name="Fraser C.M."/>
            <person name="Munderloh U."/>
            <person name="Dunning-Hotopp J.C."/>
        </authorList>
    </citation>
    <scope>NUCLEOTIDE SEQUENCE [LARGE SCALE GENOMIC DNA]</scope>
    <source>
        <strain evidence="4 5">TA716</strain>
    </source>
</reference>